<evidence type="ECO:0000256" key="1">
    <source>
        <dbReference type="ARBA" id="ARBA00004141"/>
    </source>
</evidence>
<comment type="similarity">
    <text evidence="2">Belongs to the CSC1 (TC 1.A.17) family.</text>
</comment>
<feature type="region of interest" description="Disordered" evidence="7">
    <location>
        <begin position="758"/>
        <end position="842"/>
    </location>
</feature>
<evidence type="ECO:0000259" key="9">
    <source>
        <dbReference type="Pfam" id="PF02714"/>
    </source>
</evidence>
<evidence type="ECO:0000256" key="3">
    <source>
        <dbReference type="ARBA" id="ARBA00022448"/>
    </source>
</evidence>
<dbReference type="InterPro" id="IPR027815">
    <property type="entry name" value="CSC1/OSCA1-like_cyt"/>
</dbReference>
<feature type="domain" description="10TM putative phosphate transporter extracellular tail" evidence="10">
    <location>
        <begin position="933"/>
        <end position="1025"/>
    </location>
</feature>
<dbReference type="HOGENOM" id="CLU_002458_2_1_1"/>
<feature type="transmembrane region" description="Helical" evidence="8">
    <location>
        <begin position="12"/>
        <end position="30"/>
    </location>
</feature>
<keyword evidence="14" id="KW-1185">Reference proteome</keyword>
<feature type="transmembrane region" description="Helical" evidence="8">
    <location>
        <begin position="530"/>
        <end position="555"/>
    </location>
</feature>
<reference evidence="13 14" key="1">
    <citation type="journal article" date="2007" name="Proc. Natl. Acad. Sci. U.S.A.">
        <title>Independent sorting-out of thousands of duplicated gene pairs in two yeast species descended from a whole-genome duplication.</title>
        <authorList>
            <person name="Scannell D.R."/>
            <person name="Frank A.C."/>
            <person name="Conant G.C."/>
            <person name="Byrne K.P."/>
            <person name="Woolfit M."/>
            <person name="Wolfe K.H."/>
        </authorList>
    </citation>
    <scope>NUCLEOTIDE SEQUENCE [LARGE SCALE GENOMIC DNA]</scope>
    <source>
        <strain evidence="14">ATCC 22028 / DSM 70294 / BCRC 21397 / CBS 2163 / NBRC 10782 / NRRL Y-8283 / UCD 57-17</strain>
    </source>
</reference>
<dbReference type="Pfam" id="PF12621">
    <property type="entry name" value="PHM7_ext"/>
    <property type="match status" value="1"/>
</dbReference>
<feature type="transmembrane region" description="Helical" evidence="8">
    <location>
        <begin position="140"/>
        <end position="159"/>
    </location>
</feature>
<feature type="transmembrane region" description="Helical" evidence="8">
    <location>
        <begin position="89"/>
        <end position="113"/>
    </location>
</feature>
<evidence type="ECO:0008006" key="15">
    <source>
        <dbReference type="Google" id="ProtNLM"/>
    </source>
</evidence>
<evidence type="ECO:0000256" key="7">
    <source>
        <dbReference type="SAM" id="MobiDB-lite"/>
    </source>
</evidence>
<feature type="domain" description="CSC1/OSCA1-like N-terminal transmembrane" evidence="11">
    <location>
        <begin position="10"/>
        <end position="161"/>
    </location>
</feature>
<comment type="subcellular location">
    <subcellularLocation>
        <location evidence="1">Membrane</location>
        <topology evidence="1">Multi-pass membrane protein</topology>
    </subcellularLocation>
</comment>
<evidence type="ECO:0000259" key="11">
    <source>
        <dbReference type="Pfam" id="PF13967"/>
    </source>
</evidence>
<dbReference type="RefSeq" id="XP_001644161.1">
    <property type="nucleotide sequence ID" value="XM_001644111.1"/>
</dbReference>
<dbReference type="GeneID" id="5544434"/>
<feature type="compositionally biased region" description="Polar residues" evidence="7">
    <location>
        <begin position="783"/>
        <end position="799"/>
    </location>
</feature>
<dbReference type="OrthoDB" id="1076608at2759"/>
<evidence type="ECO:0000256" key="8">
    <source>
        <dbReference type="SAM" id="Phobius"/>
    </source>
</evidence>
<evidence type="ECO:0000313" key="14">
    <source>
        <dbReference type="Proteomes" id="UP000000267"/>
    </source>
</evidence>
<dbReference type="PANTHER" id="PTHR13018:SF139">
    <property type="entry name" value="PHOSPHATE METABOLISM PROTEIN 7"/>
    <property type="match status" value="1"/>
</dbReference>
<dbReference type="OMA" id="NWACVAL"/>
<keyword evidence="5 8" id="KW-1133">Transmembrane helix</keyword>
<dbReference type="InterPro" id="IPR003864">
    <property type="entry name" value="CSC1/OSCA1-like_7TM"/>
</dbReference>
<keyword evidence="6 8" id="KW-0472">Membrane</keyword>
<dbReference type="Proteomes" id="UP000000267">
    <property type="component" value="Unassembled WGS sequence"/>
</dbReference>
<feature type="compositionally biased region" description="Basic and acidic residues" evidence="7">
    <location>
        <begin position="804"/>
        <end position="820"/>
    </location>
</feature>
<feature type="transmembrane region" description="Helical" evidence="8">
    <location>
        <begin position="437"/>
        <end position="461"/>
    </location>
</feature>
<dbReference type="FunCoup" id="A7TN85">
    <property type="interactions" value="157"/>
</dbReference>
<feature type="transmembrane region" description="Helical" evidence="8">
    <location>
        <begin position="670"/>
        <end position="688"/>
    </location>
</feature>
<dbReference type="GO" id="GO:0005227">
    <property type="term" value="F:calcium-activated cation channel activity"/>
    <property type="evidence" value="ECO:0007669"/>
    <property type="project" value="InterPro"/>
</dbReference>
<dbReference type="PANTHER" id="PTHR13018">
    <property type="entry name" value="PROBABLE MEMBRANE PROTEIN DUF221-RELATED"/>
    <property type="match status" value="1"/>
</dbReference>
<feature type="transmembrane region" description="Helical" evidence="8">
    <location>
        <begin position="482"/>
        <end position="510"/>
    </location>
</feature>
<keyword evidence="3" id="KW-0813">Transport</keyword>
<gene>
    <name evidence="13" type="ORF">Kpol_1053p41</name>
</gene>
<dbReference type="GO" id="GO:0005886">
    <property type="term" value="C:plasma membrane"/>
    <property type="evidence" value="ECO:0007669"/>
    <property type="project" value="TreeGrafter"/>
</dbReference>
<dbReference type="eggNOG" id="KOG1134">
    <property type="taxonomic scope" value="Eukaryota"/>
</dbReference>
<feature type="domain" description="CSC1/OSCA1-like cytosolic" evidence="12">
    <location>
        <begin position="191"/>
        <end position="351"/>
    </location>
</feature>
<proteinExistence type="inferred from homology"/>
<feature type="transmembrane region" description="Helical" evidence="8">
    <location>
        <begin position="591"/>
        <end position="623"/>
    </location>
</feature>
<dbReference type="Pfam" id="PF14703">
    <property type="entry name" value="PHM7_cyt"/>
    <property type="match status" value="1"/>
</dbReference>
<dbReference type="EMBL" id="DS480428">
    <property type="protein sequence ID" value="EDO16303.1"/>
    <property type="molecule type" value="Genomic_DNA"/>
</dbReference>
<dbReference type="KEGG" id="vpo:Kpol_1053p41"/>
<sequence>MSVSSSSTSAFVSSLLFNGAIAIIFLFLFIHLRPRNRRVYEPRTLSDIQTIREEERTEPVPSGYFKWASFLLRRPQSYLIQHASIDGYLFLRFVGISACLTFASWFILFPILLPVNATGGLDLKGFELLSMANVTNKNRYYAHVFLSWIWFALLIFIIYRELYYYVIFRHALQTTPLYDGLLSSRTIILAEIKSSELTISGEIEKIFPKASGVLFARDNSELIELCQERAKDCLLYEKAMNKMLGKAVKMKLKADKDEKYREKLYMNGKNPANDLETYIPHGKRPKHRINPKVPFLKFTGEKVSTIRYLNDRIPELNEKIHDLQEEVTDNDILPTCFIKFDTQLEAQRCYQALPFLIGKESYGKRFIGYSSEDILYENLKFTKKERKFRRLIANTFLTLMIIFWAIPVAVVGCISNISFLTDKIYFLRWINNLPNVLLGLITGIVPSIALAFLMSLVPPVIKKAAKMSGAMTSEDTELYCHKWYFAFQVIQVFLVTTGTSSASSTVIAIINDPSSAMTLLAKNLPKSANFYISYFLVLGLTVPTGSLLQVVNLILSKFMGRIFDNTPRQKWLRYNTLSKPSMGIIYPTIEIILCISISYSVISSLVLVFSTTALFFLYFSYLYNFNYVFGFSVDMKGRNYPRAILQIFVGIYLAEICLLGLFIMSKNWGCTALEAVFLCVTPLFHIYFKRKFIPLIDCVPISAIRLARGEEGFSYPYSDLGADEMKNIGESKKKHHEENITGGIIRPATRRELEEAHVIPRSNDESSSHLSESPVSEEERLHLSQSEEVASETQQTSYEPQPFSRDKKKSERYDADRSSSEETASPTSNTLPKYETSDNKQQSLAADQYSKVASTFVSEEEQFRKWHFEDIENLQPEPIKTKAYEYGRGDGLVPGRADIGYVYSDQLAMTNDPKAYPRNLNRTFSWPRRILHFFQPSKSYPFERVRRRLPHALNMRIEYNDDFISEAYFDPSVTEKDPIIWICKDSMGLSEQQISEAKDHGLNVSSDFTQFNEKGSITFTFNPPDFEYTAKK</sequence>
<feature type="compositionally biased region" description="Basic and acidic residues" evidence="7">
    <location>
        <begin position="758"/>
        <end position="767"/>
    </location>
</feature>
<dbReference type="InterPro" id="IPR045122">
    <property type="entry name" value="Csc1-like"/>
</dbReference>
<feature type="domain" description="CSC1/OSCA1-like 7TM region" evidence="9">
    <location>
        <begin position="389"/>
        <end position="662"/>
    </location>
</feature>
<evidence type="ECO:0000313" key="13">
    <source>
        <dbReference type="EMBL" id="EDO16303.1"/>
    </source>
</evidence>
<keyword evidence="4 8" id="KW-0812">Transmembrane</keyword>
<dbReference type="GO" id="GO:0006817">
    <property type="term" value="P:phosphate ion transport"/>
    <property type="evidence" value="ECO:0007669"/>
    <property type="project" value="EnsemblFungi"/>
</dbReference>
<evidence type="ECO:0000256" key="4">
    <source>
        <dbReference type="ARBA" id="ARBA00022692"/>
    </source>
</evidence>
<dbReference type="AlphaFoldDB" id="A7TN85"/>
<evidence type="ECO:0000256" key="5">
    <source>
        <dbReference type="ARBA" id="ARBA00022989"/>
    </source>
</evidence>
<feature type="transmembrane region" description="Helical" evidence="8">
    <location>
        <begin position="643"/>
        <end position="663"/>
    </location>
</feature>
<dbReference type="InterPro" id="IPR022257">
    <property type="entry name" value="PHM7_ext"/>
</dbReference>
<dbReference type="InterPro" id="IPR032880">
    <property type="entry name" value="CSC1/OSCA1-like_N"/>
</dbReference>
<feature type="compositionally biased region" description="Polar residues" evidence="7">
    <location>
        <begin position="821"/>
        <end position="831"/>
    </location>
</feature>
<organism evidence="14">
    <name type="scientific">Vanderwaltozyma polyspora (strain ATCC 22028 / DSM 70294 / BCRC 21397 / CBS 2163 / NBRC 10782 / NRRL Y-8283 / UCD 57-17)</name>
    <name type="common">Kluyveromyces polysporus</name>
    <dbReference type="NCBI Taxonomy" id="436907"/>
    <lineage>
        <taxon>Eukaryota</taxon>
        <taxon>Fungi</taxon>
        <taxon>Dikarya</taxon>
        <taxon>Ascomycota</taxon>
        <taxon>Saccharomycotina</taxon>
        <taxon>Saccharomycetes</taxon>
        <taxon>Saccharomycetales</taxon>
        <taxon>Saccharomycetaceae</taxon>
        <taxon>Vanderwaltozyma</taxon>
    </lineage>
</organism>
<protein>
    <recommendedName>
        <fullName evidence="15">Phosphate metabolism protein 7</fullName>
    </recommendedName>
</protein>
<evidence type="ECO:0000259" key="12">
    <source>
        <dbReference type="Pfam" id="PF14703"/>
    </source>
</evidence>
<evidence type="ECO:0000256" key="2">
    <source>
        <dbReference type="ARBA" id="ARBA00007779"/>
    </source>
</evidence>
<dbReference type="InParanoid" id="A7TN85"/>
<accession>A7TN85</accession>
<name>A7TN85_VANPO</name>
<evidence type="ECO:0000256" key="6">
    <source>
        <dbReference type="ARBA" id="ARBA00023136"/>
    </source>
</evidence>
<evidence type="ECO:0000259" key="10">
    <source>
        <dbReference type="Pfam" id="PF12621"/>
    </source>
</evidence>
<dbReference type="Pfam" id="PF02714">
    <property type="entry name" value="RSN1_7TM"/>
    <property type="match status" value="1"/>
</dbReference>
<feature type="transmembrane region" description="Helical" evidence="8">
    <location>
        <begin position="391"/>
        <end position="417"/>
    </location>
</feature>
<dbReference type="Pfam" id="PF13967">
    <property type="entry name" value="RSN1_TM"/>
    <property type="match status" value="1"/>
</dbReference>